<dbReference type="RefSeq" id="WP_184470899.1">
    <property type="nucleotide sequence ID" value="NZ_JACIFY010000010.1"/>
</dbReference>
<name>A0A7W6R4C5_9HYPH</name>
<dbReference type="EMBL" id="JACIFY010000010">
    <property type="protein sequence ID" value="MBB4236421.1"/>
    <property type="molecule type" value="Genomic_DNA"/>
</dbReference>
<comment type="caution">
    <text evidence="1">The sequence shown here is derived from an EMBL/GenBank/DDBJ whole genome shotgun (WGS) entry which is preliminary data.</text>
</comment>
<dbReference type="InterPro" id="IPR043136">
    <property type="entry name" value="B30.2/SPRY_sf"/>
</dbReference>
<accession>A0A7W6R4C5</accession>
<dbReference type="Gene3D" id="2.60.120.920">
    <property type="match status" value="1"/>
</dbReference>
<dbReference type="SUPFAM" id="SSF49899">
    <property type="entry name" value="Concanavalin A-like lectins/glucanases"/>
    <property type="match status" value="1"/>
</dbReference>
<evidence type="ECO:0000313" key="1">
    <source>
        <dbReference type="EMBL" id="MBB4236421.1"/>
    </source>
</evidence>
<proteinExistence type="predicted"/>
<dbReference type="Proteomes" id="UP000540909">
    <property type="component" value="Unassembled WGS sequence"/>
</dbReference>
<reference evidence="1 2" key="1">
    <citation type="submission" date="2020-08" db="EMBL/GenBank/DDBJ databases">
        <title>Genomic Encyclopedia of Type Strains, Phase IV (KMG-V): Genome sequencing to study the core and pangenomes of soil and plant-associated prokaryotes.</title>
        <authorList>
            <person name="Whitman W."/>
        </authorList>
    </citation>
    <scope>NUCLEOTIDE SEQUENCE [LARGE SCALE GENOMIC DNA]</scope>
    <source>
        <strain evidence="1 2">SEMIA 4089</strain>
    </source>
</reference>
<gene>
    <name evidence="1" type="ORF">GGD57_003000</name>
</gene>
<dbReference type="AlphaFoldDB" id="A0A7W6R4C5"/>
<evidence type="ECO:0000313" key="2">
    <source>
        <dbReference type="Proteomes" id="UP000540909"/>
    </source>
</evidence>
<sequence length="277" mass="29283">MTSVFSVIDTGILPAQYQINLSNDAQIIGSVAGDLSLSFSPGAGRVIMRLTNTSTLPVNWTFVGFHKLLGTYDSRPNAINYIYVEGFGNAPATIRIYQPESPLVAATPTITYRLNGVSVGTFELLSTSYKAMIRSVTSGLSIAVDFGNDGYVPPPGYGAWPTGTGFVADPTQPGLTASANGLLVTSSTTANRQIRSNVSVSTGRFAFKCTIQAMQNIGNVCGVGVLGADVPIDNLGDTNVHLYQGTSVYVPYRNQSRVSIAPPFTVGAIFEVLLDLP</sequence>
<dbReference type="InterPro" id="IPR013320">
    <property type="entry name" value="ConA-like_dom_sf"/>
</dbReference>
<organism evidence="1 2">
    <name type="scientific">Rhizobium esperanzae</name>
    <dbReference type="NCBI Taxonomy" id="1967781"/>
    <lineage>
        <taxon>Bacteria</taxon>
        <taxon>Pseudomonadati</taxon>
        <taxon>Pseudomonadota</taxon>
        <taxon>Alphaproteobacteria</taxon>
        <taxon>Hyphomicrobiales</taxon>
        <taxon>Rhizobiaceae</taxon>
        <taxon>Rhizobium/Agrobacterium group</taxon>
        <taxon>Rhizobium</taxon>
    </lineage>
</organism>
<protein>
    <submittedName>
        <fullName evidence="1">Uncharacterized protein</fullName>
    </submittedName>
</protein>